<keyword evidence="4" id="KW-0735">Signal-anchor</keyword>
<keyword evidence="8" id="KW-1185">Reference proteome</keyword>
<reference evidence="9" key="2">
    <citation type="submission" date="2025-08" db="UniProtKB">
        <authorList>
            <consortium name="RefSeq"/>
        </authorList>
    </citation>
    <scope>IDENTIFICATION</scope>
    <source>
        <tissue evidence="9">Leaf</tissue>
    </source>
</reference>
<dbReference type="Pfam" id="PF03016">
    <property type="entry name" value="Exostosin_GT47"/>
    <property type="match status" value="1"/>
</dbReference>
<evidence type="ECO:0000313" key="8">
    <source>
        <dbReference type="Proteomes" id="UP000813463"/>
    </source>
</evidence>
<organism evidence="8 9">
    <name type="scientific">Spinacia oleracea</name>
    <name type="common">Spinach</name>
    <dbReference type="NCBI Taxonomy" id="3562"/>
    <lineage>
        <taxon>Eukaryota</taxon>
        <taxon>Viridiplantae</taxon>
        <taxon>Streptophyta</taxon>
        <taxon>Embryophyta</taxon>
        <taxon>Tracheophyta</taxon>
        <taxon>Spermatophyta</taxon>
        <taxon>Magnoliopsida</taxon>
        <taxon>eudicotyledons</taxon>
        <taxon>Gunneridae</taxon>
        <taxon>Pentapetalae</taxon>
        <taxon>Caryophyllales</taxon>
        <taxon>Chenopodiaceae</taxon>
        <taxon>Chenopodioideae</taxon>
        <taxon>Anserineae</taxon>
        <taxon>Spinacia</taxon>
    </lineage>
</organism>
<evidence type="ECO:0000256" key="4">
    <source>
        <dbReference type="ARBA" id="ARBA00022968"/>
    </source>
</evidence>
<feature type="signal peptide" evidence="6">
    <location>
        <begin position="1"/>
        <end position="25"/>
    </location>
</feature>
<evidence type="ECO:0000256" key="1">
    <source>
        <dbReference type="ARBA" id="ARBA00004323"/>
    </source>
</evidence>
<evidence type="ECO:0000313" key="9">
    <source>
        <dbReference type="RefSeq" id="XP_021845620.1"/>
    </source>
</evidence>
<proteinExistence type="inferred from homology"/>
<dbReference type="InterPro" id="IPR004263">
    <property type="entry name" value="Exostosin"/>
</dbReference>
<dbReference type="RefSeq" id="XP_021845620.1">
    <property type="nucleotide sequence ID" value="XM_021989928.2"/>
</dbReference>
<keyword evidence="3" id="KW-0808">Transferase</keyword>
<gene>
    <name evidence="9" type="primary">LOC110785483</name>
</gene>
<evidence type="ECO:0000256" key="2">
    <source>
        <dbReference type="ARBA" id="ARBA00010271"/>
    </source>
</evidence>
<dbReference type="KEGG" id="soe:110785483"/>
<accession>A0A9R0JSM2</accession>
<comment type="similarity">
    <text evidence="2">Belongs to the glycosyltransferase 47 family.</text>
</comment>
<evidence type="ECO:0000259" key="7">
    <source>
        <dbReference type="Pfam" id="PF03016"/>
    </source>
</evidence>
<protein>
    <submittedName>
        <fullName evidence="9">Probable glycosyltransferase At5g11130</fullName>
    </submittedName>
</protein>
<dbReference type="GO" id="GO:0000139">
    <property type="term" value="C:Golgi membrane"/>
    <property type="evidence" value="ECO:0007669"/>
    <property type="project" value="UniProtKB-SubCell"/>
</dbReference>
<evidence type="ECO:0000256" key="6">
    <source>
        <dbReference type="SAM" id="SignalP"/>
    </source>
</evidence>
<dbReference type="PANTHER" id="PTHR11062:SF253">
    <property type="entry name" value="EXOSTOSIN GT47 DOMAIN-CONTAINING PROTEIN"/>
    <property type="match status" value="1"/>
</dbReference>
<feature type="domain" description="Exostosin GT47" evidence="7">
    <location>
        <begin position="46"/>
        <end position="287"/>
    </location>
</feature>
<dbReference type="AlphaFoldDB" id="A0A9R0JSM2"/>
<sequence length="353" mass="39992">MAIPSLLLSPLLLLLVLLRPPFTTANSAVYFSKTTIFSDYEKMITNLKIFIYPLPNQLHQQYNSTPFTLLHNSLLTSNFLTHNPNQATLFFLPFPPMSTRSLDRHVKLVRTTYPYWNRSLGADHFYFSSQGVGPTSSRNVAELKKNAVQIACFPVPAREFIPHKDITLPPSSVLSRAHPQSEGLSTRFLGYWRFAEVGSGVELINGLRNDGEFLIESEPYDEGVFLERVQSSKFCLFVYDVEGVGGLSVALSHGCVPVVITDRPIQDLPLMDVIKWSEIAVFVGSNMGPNKLKRALIRTCEDGGYDRMKRLGVAAAHHFAWNESSPQPYDAFNMVMYQLWARRHAIRYSKWEI</sequence>
<dbReference type="OrthoDB" id="1924787at2759"/>
<dbReference type="GeneID" id="110785483"/>
<evidence type="ECO:0000256" key="3">
    <source>
        <dbReference type="ARBA" id="ARBA00022676"/>
    </source>
</evidence>
<comment type="subcellular location">
    <subcellularLocation>
        <location evidence="1">Golgi apparatus membrane</location>
        <topology evidence="1">Single-pass type II membrane protein</topology>
    </subcellularLocation>
</comment>
<dbReference type="InterPro" id="IPR040911">
    <property type="entry name" value="Exostosin_GT47"/>
</dbReference>
<dbReference type="GO" id="GO:0016757">
    <property type="term" value="F:glycosyltransferase activity"/>
    <property type="evidence" value="ECO:0007669"/>
    <property type="project" value="UniProtKB-KW"/>
</dbReference>
<evidence type="ECO:0000256" key="5">
    <source>
        <dbReference type="ARBA" id="ARBA00023034"/>
    </source>
</evidence>
<keyword evidence="6" id="KW-0732">Signal</keyword>
<name>A0A9R0JSM2_SPIOL</name>
<keyword evidence="4" id="KW-0812">Transmembrane</keyword>
<keyword evidence="3" id="KW-0328">Glycosyltransferase</keyword>
<dbReference type="Proteomes" id="UP000813463">
    <property type="component" value="Chromosome 1"/>
</dbReference>
<dbReference type="PANTHER" id="PTHR11062">
    <property type="entry name" value="EXOSTOSIN HEPARAN SULFATE GLYCOSYLTRANSFERASE -RELATED"/>
    <property type="match status" value="1"/>
</dbReference>
<feature type="chain" id="PRO_5040484897" evidence="6">
    <location>
        <begin position="26"/>
        <end position="353"/>
    </location>
</feature>
<reference evidence="8" key="1">
    <citation type="journal article" date="2021" name="Nat. Commun.">
        <title>Genomic analyses provide insights into spinach domestication and the genetic basis of agronomic traits.</title>
        <authorList>
            <person name="Cai X."/>
            <person name="Sun X."/>
            <person name="Xu C."/>
            <person name="Sun H."/>
            <person name="Wang X."/>
            <person name="Ge C."/>
            <person name="Zhang Z."/>
            <person name="Wang Q."/>
            <person name="Fei Z."/>
            <person name="Jiao C."/>
            <person name="Wang Q."/>
        </authorList>
    </citation>
    <scope>NUCLEOTIDE SEQUENCE [LARGE SCALE GENOMIC DNA]</scope>
    <source>
        <strain evidence="8">cv. Varoflay</strain>
    </source>
</reference>
<keyword evidence="5" id="KW-0333">Golgi apparatus</keyword>